<feature type="compositionally biased region" description="Low complexity" evidence="10">
    <location>
        <begin position="96"/>
        <end position="106"/>
    </location>
</feature>
<dbReference type="EMBL" id="ML996567">
    <property type="protein sequence ID" value="KAF2761232.1"/>
    <property type="molecule type" value="Genomic_DNA"/>
</dbReference>
<dbReference type="Proteomes" id="UP000799437">
    <property type="component" value="Unassembled WGS sequence"/>
</dbReference>
<dbReference type="CDD" id="cd14688">
    <property type="entry name" value="bZIP_YAP"/>
    <property type="match status" value="1"/>
</dbReference>
<sequence>MSHVPTNAMTEHYRLLTSSFPPYIGLREHLLAAGAGQPTAPVTPVHQGHGIGVGHQDHHIDPAISGSAGYGMSPDDDGHLSSEGRKGRRELSTSKRAAQNRAAQRAFRQRKEEYIKSLKDQVKEYETLAETYKAVQQENYQLRDYIISLQSKLLESQGTVPPPPDNVDLSRPNAALESIQHSAPSEPSAPPPSTAPTATMTPVAINQLQQAAAQASAHDVNNNGTPYDFSSSSLFRLAQGMTPA</sequence>
<dbReference type="SMART" id="SM00338">
    <property type="entry name" value="BRLZ"/>
    <property type="match status" value="1"/>
</dbReference>
<dbReference type="RefSeq" id="XP_033603683.1">
    <property type="nucleotide sequence ID" value="XM_033743463.1"/>
</dbReference>
<dbReference type="PROSITE" id="PS00036">
    <property type="entry name" value="BZIP_BASIC"/>
    <property type="match status" value="1"/>
</dbReference>
<evidence type="ECO:0000256" key="6">
    <source>
        <dbReference type="ARBA" id="ARBA00023163"/>
    </source>
</evidence>
<evidence type="ECO:0000256" key="2">
    <source>
        <dbReference type="ARBA" id="ARBA00004123"/>
    </source>
</evidence>
<dbReference type="PANTHER" id="PTHR40621">
    <property type="entry name" value="TRANSCRIPTION FACTOR KAPC-RELATED"/>
    <property type="match status" value="1"/>
</dbReference>
<comment type="similarity">
    <text evidence="3">Belongs to the bZIP family.</text>
</comment>
<dbReference type="OrthoDB" id="2593073at2759"/>
<evidence type="ECO:0000313" key="12">
    <source>
        <dbReference type="EMBL" id="KAF2761232.1"/>
    </source>
</evidence>
<evidence type="ECO:0000256" key="9">
    <source>
        <dbReference type="SAM" id="Coils"/>
    </source>
</evidence>
<keyword evidence="6" id="KW-0804">Transcription</keyword>
<evidence type="ECO:0000256" key="10">
    <source>
        <dbReference type="SAM" id="MobiDB-lite"/>
    </source>
</evidence>
<name>A0A6A6WEI6_9PEZI</name>
<feature type="region of interest" description="Disordered" evidence="10">
    <location>
        <begin position="55"/>
        <end position="108"/>
    </location>
</feature>
<evidence type="ECO:0000256" key="4">
    <source>
        <dbReference type="ARBA" id="ARBA00023015"/>
    </source>
</evidence>
<evidence type="ECO:0000256" key="3">
    <source>
        <dbReference type="ARBA" id="ARBA00007163"/>
    </source>
</evidence>
<dbReference type="Pfam" id="PF00170">
    <property type="entry name" value="bZIP_1"/>
    <property type="match status" value="1"/>
</dbReference>
<dbReference type="GO" id="GO:0090575">
    <property type="term" value="C:RNA polymerase II transcription regulator complex"/>
    <property type="evidence" value="ECO:0007669"/>
    <property type="project" value="TreeGrafter"/>
</dbReference>
<feature type="compositionally biased region" description="Basic and acidic residues" evidence="10">
    <location>
        <begin position="76"/>
        <end position="93"/>
    </location>
</feature>
<evidence type="ECO:0000256" key="7">
    <source>
        <dbReference type="ARBA" id="ARBA00023242"/>
    </source>
</evidence>
<gene>
    <name evidence="12" type="ORF">EJ05DRAFT_473769</name>
</gene>
<comment type="function">
    <text evidence="1">Putative transcription factor.</text>
</comment>
<dbReference type="InterPro" id="IPR004827">
    <property type="entry name" value="bZIP"/>
</dbReference>
<dbReference type="GO" id="GO:0001228">
    <property type="term" value="F:DNA-binding transcription activator activity, RNA polymerase II-specific"/>
    <property type="evidence" value="ECO:0007669"/>
    <property type="project" value="TreeGrafter"/>
</dbReference>
<keyword evidence="7" id="KW-0539">Nucleus</keyword>
<evidence type="ECO:0000256" key="8">
    <source>
        <dbReference type="ARBA" id="ARBA00044067"/>
    </source>
</evidence>
<accession>A0A6A6WEI6</accession>
<dbReference type="InterPro" id="IPR046347">
    <property type="entry name" value="bZIP_sf"/>
</dbReference>
<keyword evidence="4" id="KW-0805">Transcription regulation</keyword>
<dbReference type="Gene3D" id="1.20.5.170">
    <property type="match status" value="1"/>
</dbReference>
<evidence type="ECO:0000256" key="5">
    <source>
        <dbReference type="ARBA" id="ARBA00023125"/>
    </source>
</evidence>
<protein>
    <recommendedName>
        <fullName evidence="8">Putative transcription factor kapC</fullName>
    </recommendedName>
</protein>
<comment type="subcellular location">
    <subcellularLocation>
        <location evidence="2">Nucleus</location>
    </subcellularLocation>
</comment>
<feature type="region of interest" description="Disordered" evidence="10">
    <location>
        <begin position="178"/>
        <end position="231"/>
    </location>
</feature>
<proteinExistence type="inferred from homology"/>
<evidence type="ECO:0000256" key="1">
    <source>
        <dbReference type="ARBA" id="ARBA00004049"/>
    </source>
</evidence>
<dbReference type="GO" id="GO:0000976">
    <property type="term" value="F:transcription cis-regulatory region binding"/>
    <property type="evidence" value="ECO:0007669"/>
    <property type="project" value="InterPro"/>
</dbReference>
<dbReference type="GeneID" id="54484517"/>
<dbReference type="SUPFAM" id="SSF57959">
    <property type="entry name" value="Leucine zipper domain"/>
    <property type="match status" value="1"/>
</dbReference>
<reference evidence="12" key="1">
    <citation type="journal article" date="2020" name="Stud. Mycol.">
        <title>101 Dothideomycetes genomes: a test case for predicting lifestyles and emergence of pathogens.</title>
        <authorList>
            <person name="Haridas S."/>
            <person name="Albert R."/>
            <person name="Binder M."/>
            <person name="Bloem J."/>
            <person name="Labutti K."/>
            <person name="Salamov A."/>
            <person name="Andreopoulos B."/>
            <person name="Baker S."/>
            <person name="Barry K."/>
            <person name="Bills G."/>
            <person name="Bluhm B."/>
            <person name="Cannon C."/>
            <person name="Castanera R."/>
            <person name="Culley D."/>
            <person name="Daum C."/>
            <person name="Ezra D."/>
            <person name="Gonzalez J."/>
            <person name="Henrissat B."/>
            <person name="Kuo A."/>
            <person name="Liang C."/>
            <person name="Lipzen A."/>
            <person name="Lutzoni F."/>
            <person name="Magnuson J."/>
            <person name="Mondo S."/>
            <person name="Nolan M."/>
            <person name="Ohm R."/>
            <person name="Pangilinan J."/>
            <person name="Park H.-J."/>
            <person name="Ramirez L."/>
            <person name="Alfaro M."/>
            <person name="Sun H."/>
            <person name="Tritt A."/>
            <person name="Yoshinaga Y."/>
            <person name="Zwiers L.-H."/>
            <person name="Turgeon B."/>
            <person name="Goodwin S."/>
            <person name="Spatafora J."/>
            <person name="Crous P."/>
            <person name="Grigoriev I."/>
        </authorList>
    </citation>
    <scope>NUCLEOTIDE SEQUENCE</scope>
    <source>
        <strain evidence="12">CBS 121739</strain>
    </source>
</reference>
<feature type="domain" description="BZIP" evidence="11">
    <location>
        <begin position="95"/>
        <end position="110"/>
    </location>
</feature>
<feature type="compositionally biased region" description="Low complexity" evidence="10">
    <location>
        <begin position="195"/>
        <end position="217"/>
    </location>
</feature>
<evidence type="ECO:0000259" key="11">
    <source>
        <dbReference type="PROSITE" id="PS00036"/>
    </source>
</evidence>
<dbReference type="InterPro" id="IPR050936">
    <property type="entry name" value="AP-1-like"/>
</dbReference>
<organism evidence="12 13">
    <name type="scientific">Pseudovirgaria hyperparasitica</name>
    <dbReference type="NCBI Taxonomy" id="470096"/>
    <lineage>
        <taxon>Eukaryota</taxon>
        <taxon>Fungi</taxon>
        <taxon>Dikarya</taxon>
        <taxon>Ascomycota</taxon>
        <taxon>Pezizomycotina</taxon>
        <taxon>Dothideomycetes</taxon>
        <taxon>Dothideomycetes incertae sedis</taxon>
        <taxon>Acrospermales</taxon>
        <taxon>Acrospermaceae</taxon>
        <taxon>Pseudovirgaria</taxon>
    </lineage>
</organism>
<dbReference type="AlphaFoldDB" id="A0A6A6WEI6"/>
<keyword evidence="13" id="KW-1185">Reference proteome</keyword>
<keyword evidence="5" id="KW-0238">DNA-binding</keyword>
<evidence type="ECO:0000313" key="13">
    <source>
        <dbReference type="Proteomes" id="UP000799437"/>
    </source>
</evidence>
<dbReference type="PANTHER" id="PTHR40621:SF11">
    <property type="entry name" value="TRANSCRIPTION FACTOR KAPC-RELATED"/>
    <property type="match status" value="1"/>
</dbReference>
<feature type="coiled-coil region" evidence="9">
    <location>
        <begin position="108"/>
        <end position="138"/>
    </location>
</feature>
<keyword evidence="9" id="KW-0175">Coiled coil</keyword>
<feature type="compositionally biased region" description="Polar residues" evidence="10">
    <location>
        <begin position="219"/>
        <end position="231"/>
    </location>
</feature>